<organism evidence="1">
    <name type="scientific">Arundo donax</name>
    <name type="common">Giant reed</name>
    <name type="synonym">Donax arundinaceus</name>
    <dbReference type="NCBI Taxonomy" id="35708"/>
    <lineage>
        <taxon>Eukaryota</taxon>
        <taxon>Viridiplantae</taxon>
        <taxon>Streptophyta</taxon>
        <taxon>Embryophyta</taxon>
        <taxon>Tracheophyta</taxon>
        <taxon>Spermatophyta</taxon>
        <taxon>Magnoliopsida</taxon>
        <taxon>Liliopsida</taxon>
        <taxon>Poales</taxon>
        <taxon>Poaceae</taxon>
        <taxon>PACMAD clade</taxon>
        <taxon>Arundinoideae</taxon>
        <taxon>Arundineae</taxon>
        <taxon>Arundo</taxon>
    </lineage>
</organism>
<proteinExistence type="predicted"/>
<dbReference type="AlphaFoldDB" id="A0A0A9F843"/>
<dbReference type="EMBL" id="GBRH01188711">
    <property type="protein sequence ID" value="JAE09185.1"/>
    <property type="molecule type" value="Transcribed_RNA"/>
</dbReference>
<accession>A0A0A9F843</accession>
<reference evidence="1" key="1">
    <citation type="submission" date="2014-09" db="EMBL/GenBank/DDBJ databases">
        <authorList>
            <person name="Magalhaes I.L.F."/>
            <person name="Oliveira U."/>
            <person name="Santos F.R."/>
            <person name="Vidigal T.H.D.A."/>
            <person name="Brescovit A.D."/>
            <person name="Santos A.J."/>
        </authorList>
    </citation>
    <scope>NUCLEOTIDE SEQUENCE</scope>
    <source>
        <tissue evidence="1">Shoot tissue taken approximately 20 cm above the soil surface</tissue>
    </source>
</reference>
<reference evidence="1" key="2">
    <citation type="journal article" date="2015" name="Data Brief">
        <title>Shoot transcriptome of the giant reed, Arundo donax.</title>
        <authorList>
            <person name="Barrero R.A."/>
            <person name="Guerrero F.D."/>
            <person name="Moolhuijzen P."/>
            <person name="Goolsby J.A."/>
            <person name="Tidwell J."/>
            <person name="Bellgard S.E."/>
            <person name="Bellgard M.I."/>
        </authorList>
    </citation>
    <scope>NUCLEOTIDE SEQUENCE</scope>
    <source>
        <tissue evidence="1">Shoot tissue taken approximately 20 cm above the soil surface</tissue>
    </source>
</reference>
<name>A0A0A9F843_ARUDO</name>
<evidence type="ECO:0000313" key="1">
    <source>
        <dbReference type="EMBL" id="JAE09185.1"/>
    </source>
</evidence>
<sequence length="16" mass="1837">MSMSRHSDSKKPAYIV</sequence>
<protein>
    <submittedName>
        <fullName evidence="1">Uncharacterized protein</fullName>
    </submittedName>
</protein>